<dbReference type="Gene3D" id="3.30.540.10">
    <property type="entry name" value="Fructose-1,6-Bisphosphatase, subunit A, domain 1"/>
    <property type="match status" value="1"/>
</dbReference>
<keyword evidence="9" id="KW-1185">Reference proteome</keyword>
<feature type="binding site" evidence="6">
    <location>
        <begin position="88"/>
        <end position="91"/>
    </location>
    <ligand>
        <name>substrate</name>
    </ligand>
</feature>
<dbReference type="Pfam" id="PF00459">
    <property type="entry name" value="Inositol_P"/>
    <property type="match status" value="1"/>
</dbReference>
<feature type="binding site" evidence="6">
    <location>
        <position position="66"/>
    </location>
    <ligand>
        <name>substrate</name>
    </ligand>
</feature>
<dbReference type="AlphaFoldDB" id="Q1MYI0"/>
<dbReference type="HOGENOM" id="CLU_044118_3_0_6"/>
<comment type="function">
    <text evidence="6">Converts adenosine-3',5'-bisphosphate (PAP) to AMP.</text>
</comment>
<evidence type="ECO:0000313" key="9">
    <source>
        <dbReference type="Proteomes" id="UP000004263"/>
    </source>
</evidence>
<dbReference type="InterPro" id="IPR000760">
    <property type="entry name" value="Inositol_monophosphatase-like"/>
</dbReference>
<feature type="binding site" evidence="6">
    <location>
        <position position="66"/>
    </location>
    <ligand>
        <name>Mg(2+)</name>
        <dbReference type="ChEBI" id="CHEBI:18420"/>
        <label>1</label>
    </ligand>
</feature>
<dbReference type="CDD" id="cd01638">
    <property type="entry name" value="CysQ"/>
    <property type="match status" value="1"/>
</dbReference>
<feature type="binding site" evidence="7">
    <location>
        <position position="86"/>
    </location>
    <ligand>
        <name>Mg(2+)</name>
        <dbReference type="ChEBI" id="CHEBI:18420"/>
        <label>1</label>
        <note>catalytic</note>
    </ligand>
</feature>
<dbReference type="GO" id="GO:0005886">
    <property type="term" value="C:plasma membrane"/>
    <property type="evidence" value="ECO:0007669"/>
    <property type="project" value="UniProtKB-SubCell"/>
</dbReference>
<feature type="binding site" evidence="6">
    <location>
        <position position="86"/>
    </location>
    <ligand>
        <name>Mg(2+)</name>
        <dbReference type="ChEBI" id="CHEBI:18420"/>
        <label>2</label>
    </ligand>
</feature>
<comment type="caution">
    <text evidence="8">The sequence shown here is derived from an EMBL/GenBank/DDBJ whole genome shotgun (WGS) entry which is preliminary data.</text>
</comment>
<dbReference type="InterPro" id="IPR020550">
    <property type="entry name" value="Inositol_monophosphatase_CS"/>
</dbReference>
<evidence type="ECO:0000313" key="8">
    <source>
        <dbReference type="EMBL" id="EAT11051.1"/>
    </source>
</evidence>
<dbReference type="RefSeq" id="WP_007017971.1">
    <property type="nucleotide sequence ID" value="NZ_CH724115.1"/>
</dbReference>
<dbReference type="GO" id="GO:0050427">
    <property type="term" value="P:3'-phosphoadenosine 5'-phosphosulfate metabolic process"/>
    <property type="evidence" value="ECO:0007669"/>
    <property type="project" value="TreeGrafter"/>
</dbReference>
<dbReference type="SUPFAM" id="SSF56655">
    <property type="entry name" value="Carbohydrate phosphatase"/>
    <property type="match status" value="1"/>
</dbReference>
<evidence type="ECO:0000256" key="2">
    <source>
        <dbReference type="ARBA" id="ARBA00022475"/>
    </source>
</evidence>
<dbReference type="InterPro" id="IPR050725">
    <property type="entry name" value="CysQ/Inositol_MonoPase"/>
</dbReference>
<dbReference type="STRING" id="207949.RED65_14427"/>
<name>Q1MYI0_9GAMM</name>
<evidence type="ECO:0000256" key="7">
    <source>
        <dbReference type="PIRSR" id="PIRSR600760-2"/>
    </source>
</evidence>
<dbReference type="PANTHER" id="PTHR43028:SF5">
    <property type="entry name" value="3'(2'),5'-BISPHOSPHATE NUCLEOTIDASE 1"/>
    <property type="match status" value="1"/>
</dbReference>
<reference evidence="8 9" key="1">
    <citation type="submission" date="2006-03" db="EMBL/GenBank/DDBJ databases">
        <authorList>
            <person name="Pinhassi J."/>
            <person name="Pedros-Alio C."/>
            <person name="Ferriera S."/>
            <person name="Johnson J."/>
            <person name="Kravitz S."/>
            <person name="Halpern A."/>
            <person name="Remington K."/>
            <person name="Beeson K."/>
            <person name="Tran B."/>
            <person name="Rogers Y.-H."/>
            <person name="Friedman R."/>
            <person name="Venter J.C."/>
        </authorList>
    </citation>
    <scope>NUCLEOTIDE SEQUENCE [LARGE SCALE GENOMIC DNA]</scope>
    <source>
        <strain evidence="8 9">RED65</strain>
    </source>
</reference>
<feature type="binding site" evidence="6">
    <location>
        <position position="220"/>
    </location>
    <ligand>
        <name>substrate</name>
    </ligand>
</feature>
<dbReference type="EMBL" id="AAQH01000025">
    <property type="protein sequence ID" value="EAT11051.1"/>
    <property type="molecule type" value="Genomic_DNA"/>
</dbReference>
<proteinExistence type="inferred from homology"/>
<accession>Q1MYI0</accession>
<dbReference type="GO" id="GO:0008441">
    <property type="term" value="F:3'(2'),5'-bisphosphate nucleotidase activity"/>
    <property type="evidence" value="ECO:0007669"/>
    <property type="project" value="UniProtKB-UniRule"/>
</dbReference>
<dbReference type="PROSITE" id="PS00630">
    <property type="entry name" value="IMP_2"/>
    <property type="match status" value="1"/>
</dbReference>
<feature type="binding site" evidence="6">
    <location>
        <position position="86"/>
    </location>
    <ligand>
        <name>Mg(2+)</name>
        <dbReference type="ChEBI" id="CHEBI:18420"/>
        <label>1</label>
    </ligand>
</feature>
<gene>
    <name evidence="6" type="primary">cysQ</name>
    <name evidence="8" type="ORF">RED65_14427</name>
</gene>
<dbReference type="PANTHER" id="PTHR43028">
    <property type="entry name" value="3'(2'),5'-BISPHOSPHATE NUCLEOTIDASE 1"/>
    <property type="match status" value="1"/>
</dbReference>
<dbReference type="HAMAP" id="MF_02095">
    <property type="entry name" value="CysQ"/>
    <property type="match status" value="1"/>
</dbReference>
<feature type="binding site" evidence="6 7">
    <location>
        <position position="220"/>
    </location>
    <ligand>
        <name>Mg(2+)</name>
        <dbReference type="ChEBI" id="CHEBI:18420"/>
        <label>2</label>
    </ligand>
</feature>
<dbReference type="InterPro" id="IPR006240">
    <property type="entry name" value="CysQ"/>
</dbReference>
<dbReference type="GO" id="GO:0000103">
    <property type="term" value="P:sulfate assimilation"/>
    <property type="evidence" value="ECO:0007669"/>
    <property type="project" value="TreeGrafter"/>
</dbReference>
<keyword evidence="6 7" id="KW-0479">Metal-binding</keyword>
<dbReference type="Gene3D" id="3.40.190.80">
    <property type="match status" value="1"/>
</dbReference>
<dbReference type="OrthoDB" id="9785695at2"/>
<keyword evidence="4 6" id="KW-0378">Hydrolase</keyword>
<dbReference type="GO" id="GO:0000287">
    <property type="term" value="F:magnesium ion binding"/>
    <property type="evidence" value="ECO:0007669"/>
    <property type="project" value="UniProtKB-UniRule"/>
</dbReference>
<keyword evidence="3 6" id="KW-0997">Cell inner membrane</keyword>
<dbReference type="Proteomes" id="UP000004263">
    <property type="component" value="Unassembled WGS sequence"/>
</dbReference>
<evidence type="ECO:0000256" key="4">
    <source>
        <dbReference type="ARBA" id="ARBA00022801"/>
    </source>
</evidence>
<evidence type="ECO:0000256" key="5">
    <source>
        <dbReference type="ARBA" id="ARBA00023136"/>
    </source>
</evidence>
<comment type="catalytic activity">
    <reaction evidence="6">
        <text>adenosine 3',5'-bisphosphate + H2O = AMP + phosphate</text>
        <dbReference type="Rhea" id="RHEA:10040"/>
        <dbReference type="ChEBI" id="CHEBI:15377"/>
        <dbReference type="ChEBI" id="CHEBI:43474"/>
        <dbReference type="ChEBI" id="CHEBI:58343"/>
        <dbReference type="ChEBI" id="CHEBI:456215"/>
        <dbReference type="EC" id="3.1.3.7"/>
    </reaction>
</comment>
<evidence type="ECO:0000256" key="1">
    <source>
        <dbReference type="ARBA" id="ARBA00005289"/>
    </source>
</evidence>
<organism evidence="8 9">
    <name type="scientific">Bermanella marisrubri</name>
    <dbReference type="NCBI Taxonomy" id="207949"/>
    <lineage>
        <taxon>Bacteria</taxon>
        <taxon>Pseudomonadati</taxon>
        <taxon>Pseudomonadota</taxon>
        <taxon>Gammaproteobacteria</taxon>
        <taxon>Oceanospirillales</taxon>
        <taxon>Oceanospirillaceae</taxon>
        <taxon>Bermanella</taxon>
    </lineage>
</organism>
<feature type="binding site" evidence="6">
    <location>
        <position position="89"/>
    </location>
    <ligand>
        <name>Mg(2+)</name>
        <dbReference type="ChEBI" id="CHEBI:18420"/>
        <label>2</label>
    </ligand>
</feature>
<dbReference type="GO" id="GO:0046854">
    <property type="term" value="P:phosphatidylinositol phosphate biosynthetic process"/>
    <property type="evidence" value="ECO:0007669"/>
    <property type="project" value="InterPro"/>
</dbReference>
<sequence>MQPNYEAVMRLAKLAGEAIITIYERSDYTTVTEKEDNSPLTDADLAANQIICDGLQSIADIPIISEEAHIPDQEVRKQWQRFWLVDPLDGTKEFIDRNGEFTVNIALIEEGQPTFGLIYAPVLDTFYYGGDDKAYMKKGDEPAVSIKPSQPLSQIRESNTIRMFVSRRHTDDQMELLRDRLEEKLAHVAAIPLGSSLKIAQLANGEGELYPRFGNVSEWDIAAGHAILRAAGGEILSRQFEGIEYGRKPSMIVPGFFAVGSIDFDWRPILLT</sequence>
<feature type="binding site" evidence="7">
    <location>
        <position position="89"/>
    </location>
    <ligand>
        <name>Mg(2+)</name>
        <dbReference type="ChEBI" id="CHEBI:18420"/>
        <label>1</label>
        <note>catalytic</note>
    </ligand>
</feature>
<dbReference type="EC" id="3.1.3.7" evidence="6"/>
<keyword evidence="6 7" id="KW-0460">Magnesium</keyword>
<evidence type="ECO:0000256" key="3">
    <source>
        <dbReference type="ARBA" id="ARBA00022519"/>
    </source>
</evidence>
<protein>
    <recommendedName>
        <fullName evidence="6">3'(2'),5'-bisphosphate nucleotidase CysQ</fullName>
        <ecNumber evidence="6">3.1.3.7</ecNumber>
    </recommendedName>
    <alternativeName>
        <fullName evidence="6">3'(2'),5-bisphosphonucleoside 3'(2')-phosphohydrolase</fullName>
    </alternativeName>
    <alternativeName>
        <fullName evidence="6">3'-phosphoadenosine 5'-phosphate phosphatase</fullName>
        <shortName evidence="6">PAP phosphatase</shortName>
    </alternativeName>
</protein>
<feature type="binding site" evidence="7">
    <location>
        <position position="88"/>
    </location>
    <ligand>
        <name>Mg(2+)</name>
        <dbReference type="ChEBI" id="CHEBI:18420"/>
        <label>1</label>
        <note>catalytic</note>
    </ligand>
</feature>
<comment type="subcellular location">
    <subcellularLocation>
        <location evidence="6">Cell inner membrane</location>
        <topology evidence="6">Peripheral membrane protein</topology>
        <orientation evidence="6">Cytoplasmic side</orientation>
    </subcellularLocation>
</comment>
<keyword evidence="2 6" id="KW-1003">Cell membrane</keyword>
<dbReference type="NCBIfam" id="TIGR01331">
    <property type="entry name" value="bisphos_cysQ"/>
    <property type="match status" value="1"/>
</dbReference>
<keyword evidence="5 6" id="KW-0472">Membrane</keyword>
<feature type="binding site" evidence="6">
    <location>
        <position position="88"/>
    </location>
    <ligand>
        <name>Mg(2+)</name>
        <dbReference type="ChEBI" id="CHEBI:18420"/>
        <label>1</label>
    </ligand>
</feature>
<feature type="binding site" evidence="7">
    <location>
        <position position="66"/>
    </location>
    <ligand>
        <name>Mg(2+)</name>
        <dbReference type="ChEBI" id="CHEBI:18420"/>
        <label>1</label>
        <note>catalytic</note>
    </ligand>
</feature>
<comment type="cofactor">
    <cofactor evidence="6 7">
        <name>Mg(2+)</name>
        <dbReference type="ChEBI" id="CHEBI:18420"/>
    </cofactor>
</comment>
<evidence type="ECO:0000256" key="6">
    <source>
        <dbReference type="HAMAP-Rule" id="MF_02095"/>
    </source>
</evidence>
<comment type="similarity">
    <text evidence="1 6">Belongs to the inositol monophosphatase superfamily. CysQ family.</text>
</comment>